<gene>
    <name evidence="1" type="ORF">AQI95_24835</name>
</gene>
<comment type="caution">
    <text evidence="1">The sequence shown here is derived from an EMBL/GenBank/DDBJ whole genome shotgun (WGS) entry which is preliminary data.</text>
</comment>
<evidence type="ECO:0000313" key="1">
    <source>
        <dbReference type="EMBL" id="KUN02771.1"/>
    </source>
</evidence>
<dbReference type="EMBL" id="LMWN01000036">
    <property type="protein sequence ID" value="KUN02771.1"/>
    <property type="molecule type" value="Genomic_DNA"/>
</dbReference>
<reference evidence="1 2" key="1">
    <citation type="submission" date="2015-10" db="EMBL/GenBank/DDBJ databases">
        <title>Draft genome sequence of Streptomyces yokosukanensis DSM 40224, type strain for the species Streptomyces yokosukanensis.</title>
        <authorList>
            <person name="Ruckert C."/>
            <person name="Winkler A."/>
            <person name="Kalinowski J."/>
            <person name="Kampfer P."/>
            <person name="Glaeser S."/>
        </authorList>
    </citation>
    <scope>NUCLEOTIDE SEQUENCE [LARGE SCALE GENOMIC DNA]</scope>
    <source>
        <strain evidence="1 2">DSM 40224</strain>
    </source>
</reference>
<sequence>MPPRPNAPRAEVIALLQEGHSDKYIGRTLRTSPMRVARIRSELQLPRFEWTPTPLAHAWTARTTPTAEGHLAWIGYWREGVHPVIKNQGAEYSARRVAFLLAHNREPEGHVMAGCGWPPCVKPEHVEDQPMREAIRTQYDAIFGAAQ</sequence>
<organism evidence="1 2">
    <name type="scientific">Streptomyces yokosukanensis</name>
    <dbReference type="NCBI Taxonomy" id="67386"/>
    <lineage>
        <taxon>Bacteria</taxon>
        <taxon>Bacillati</taxon>
        <taxon>Actinomycetota</taxon>
        <taxon>Actinomycetes</taxon>
        <taxon>Kitasatosporales</taxon>
        <taxon>Streptomycetaceae</taxon>
        <taxon>Streptomyces</taxon>
    </lineage>
</organism>
<proteinExistence type="predicted"/>
<name>A0A117Q1A9_9ACTN</name>
<dbReference type="STRING" id="67386.AQI95_24835"/>
<accession>A0A117Q1A9</accession>
<dbReference type="RefSeq" id="WP_079071452.1">
    <property type="nucleotide sequence ID" value="NZ_KQ948215.1"/>
</dbReference>
<dbReference type="OrthoDB" id="4246507at2"/>
<evidence type="ECO:0000313" key="2">
    <source>
        <dbReference type="Proteomes" id="UP000053127"/>
    </source>
</evidence>
<protein>
    <submittedName>
        <fullName evidence="1">Uncharacterized protein</fullName>
    </submittedName>
</protein>
<keyword evidence="2" id="KW-1185">Reference proteome</keyword>
<dbReference type="Proteomes" id="UP000053127">
    <property type="component" value="Unassembled WGS sequence"/>
</dbReference>
<dbReference type="AlphaFoldDB" id="A0A117Q1A9"/>